<dbReference type="InterPro" id="IPR036901">
    <property type="entry name" value="Asp/Orn_carbamoylTrfase_sf"/>
</dbReference>
<evidence type="ECO:0000256" key="4">
    <source>
        <dbReference type="ARBA" id="ARBA00022571"/>
    </source>
</evidence>
<evidence type="ECO:0000313" key="12">
    <source>
        <dbReference type="EMBL" id="EDK46660.1"/>
    </source>
</evidence>
<dbReference type="PRINTS" id="PR00100">
    <property type="entry name" value="AOTCASE"/>
</dbReference>
<dbReference type="Pfam" id="PF02729">
    <property type="entry name" value="OTCace_N"/>
    <property type="match status" value="1"/>
</dbReference>
<protein>
    <recommendedName>
        <fullName evidence="3">ornithine carbamoyltransferase</fullName>
        <ecNumber evidence="3">2.1.3.3</ecNumber>
    </recommendedName>
    <alternativeName>
        <fullName evidence="7">Ornithine transcarbamylase</fullName>
    </alternativeName>
</protein>
<feature type="region of interest" description="Disordered" evidence="9">
    <location>
        <begin position="17"/>
        <end position="36"/>
    </location>
</feature>
<dbReference type="OMA" id="DGNNVCN"/>
<sequence length="353" mass="38993">MSAKTALKTRLFSTTSTLRASAQPTTATTSASSSPRHLVNISQLSNDEFSSLINKAQTLKSIYKSGLQQQIVENHQKLLGKLVALLFSKRSTRTRISTEGAASFFGAQPMFLGKDDIQLGVNESMYDTTRVISSMTSCIFARVNKHQDILDLCKDSSVPIINSLCDKYHPLQAIADLLTIKEKFGETKGLKLAWVGDANNVINDLAIACLKLGINVSVSIPESIKFDQEVESDAKSLAGELNLNFEIVNDPKEAVKDANIVVTDTWISMGEEAQKQAKLKQFEGYQITQQMVKEGGVNSNWIFMHCLPRHQEEVADDVFYSDNSVVFQEAENRLYAAMAVIEAFVINKGDLLK</sequence>
<dbReference type="GO" id="GO:0004585">
    <property type="term" value="F:ornithine carbamoyltransferase activity"/>
    <property type="evidence" value="ECO:0007669"/>
    <property type="project" value="UniProtKB-EC"/>
</dbReference>
<dbReference type="NCBIfam" id="NF001986">
    <property type="entry name" value="PRK00779.1"/>
    <property type="match status" value="1"/>
</dbReference>
<dbReference type="InterPro" id="IPR006131">
    <property type="entry name" value="Asp_carbamoyltransf_Asp/Orn-bd"/>
</dbReference>
<evidence type="ECO:0000256" key="2">
    <source>
        <dbReference type="ARBA" id="ARBA00007805"/>
    </source>
</evidence>
<evidence type="ECO:0000313" key="13">
    <source>
        <dbReference type="Proteomes" id="UP000001996"/>
    </source>
</evidence>
<dbReference type="GO" id="GO:0019240">
    <property type="term" value="P:citrulline biosynthetic process"/>
    <property type="evidence" value="ECO:0007669"/>
    <property type="project" value="TreeGrafter"/>
</dbReference>
<feature type="compositionally biased region" description="Low complexity" evidence="9">
    <location>
        <begin position="20"/>
        <end position="35"/>
    </location>
</feature>
<evidence type="ECO:0000256" key="3">
    <source>
        <dbReference type="ARBA" id="ARBA00013007"/>
    </source>
</evidence>
<evidence type="ECO:0000256" key="1">
    <source>
        <dbReference type="ARBA" id="ARBA00004975"/>
    </source>
</evidence>
<keyword evidence="5" id="KW-0028">Amino-acid biosynthesis</keyword>
<comment type="pathway">
    <text evidence="1">Amino-acid biosynthesis; L-arginine biosynthesis; L-arginine from L-ornithine and carbamoyl phosphate: step 1/3.</text>
</comment>
<dbReference type="Proteomes" id="UP000001996">
    <property type="component" value="Unassembled WGS sequence"/>
</dbReference>
<dbReference type="EMBL" id="CH981530">
    <property type="protein sequence ID" value="EDK46660.1"/>
    <property type="molecule type" value="Genomic_DNA"/>
</dbReference>
<dbReference type="InParanoid" id="A5E5F2"/>
<comment type="similarity">
    <text evidence="2">Belongs to the aspartate/ornithine carbamoyltransferase superfamily. OTCase family.</text>
</comment>
<evidence type="ECO:0000256" key="8">
    <source>
        <dbReference type="RuleBase" id="RU003634"/>
    </source>
</evidence>
<gene>
    <name evidence="12" type="ORF">LELG_04841</name>
</gene>
<evidence type="ECO:0000259" key="10">
    <source>
        <dbReference type="Pfam" id="PF00185"/>
    </source>
</evidence>
<dbReference type="EC" id="2.1.3.3" evidence="3"/>
<dbReference type="FunFam" id="3.40.50.1370:FF:000009">
    <property type="entry name" value="Ornithine carbamoyltransferase, mitochondrial"/>
    <property type="match status" value="1"/>
</dbReference>
<dbReference type="eggNOG" id="KOG1504">
    <property type="taxonomic scope" value="Eukaryota"/>
</dbReference>
<proteinExistence type="inferred from homology"/>
<dbReference type="GO" id="GO:1903269">
    <property type="term" value="C:ornithine carbamoyltransferase inhibitor complex"/>
    <property type="evidence" value="ECO:0007669"/>
    <property type="project" value="EnsemblFungi"/>
</dbReference>
<keyword evidence="6 8" id="KW-0808">Transferase</keyword>
<evidence type="ECO:0000256" key="6">
    <source>
        <dbReference type="ARBA" id="ARBA00022679"/>
    </source>
</evidence>
<accession>A5E5F2</accession>
<dbReference type="GO" id="GO:0005739">
    <property type="term" value="C:mitochondrion"/>
    <property type="evidence" value="ECO:0007669"/>
    <property type="project" value="EnsemblFungi"/>
</dbReference>
<evidence type="ECO:0000259" key="11">
    <source>
        <dbReference type="Pfam" id="PF02729"/>
    </source>
</evidence>
<dbReference type="PRINTS" id="PR00102">
    <property type="entry name" value="OTCASE"/>
</dbReference>
<name>A5E5F2_LODEL</name>
<dbReference type="InterPro" id="IPR002292">
    <property type="entry name" value="Orn/put_carbamltrans"/>
</dbReference>
<dbReference type="GeneID" id="5231011"/>
<dbReference type="PROSITE" id="PS00097">
    <property type="entry name" value="CARBAMOYLTRANSFERASE"/>
    <property type="match status" value="1"/>
</dbReference>
<dbReference type="PANTHER" id="PTHR45753:SF3">
    <property type="entry name" value="ORNITHINE TRANSCARBAMYLASE, MITOCHONDRIAL"/>
    <property type="match status" value="1"/>
</dbReference>
<dbReference type="KEGG" id="lel:PVL30_005567"/>
<dbReference type="AlphaFoldDB" id="A5E5F2"/>
<dbReference type="GO" id="GO:0016597">
    <property type="term" value="F:amino acid binding"/>
    <property type="evidence" value="ECO:0007669"/>
    <property type="project" value="InterPro"/>
</dbReference>
<dbReference type="GO" id="GO:0005829">
    <property type="term" value="C:cytosol"/>
    <property type="evidence" value="ECO:0007669"/>
    <property type="project" value="EnsemblFungi"/>
</dbReference>
<dbReference type="OrthoDB" id="10252326at2759"/>
<dbReference type="SUPFAM" id="SSF53671">
    <property type="entry name" value="Aspartate/ornithine carbamoyltransferase"/>
    <property type="match status" value="1"/>
</dbReference>
<organism evidence="12 13">
    <name type="scientific">Lodderomyces elongisporus (strain ATCC 11503 / CBS 2605 / JCM 1781 / NBRC 1676 / NRRL YB-4239)</name>
    <name type="common">Yeast</name>
    <name type="synonym">Saccharomyces elongisporus</name>
    <dbReference type="NCBI Taxonomy" id="379508"/>
    <lineage>
        <taxon>Eukaryota</taxon>
        <taxon>Fungi</taxon>
        <taxon>Dikarya</taxon>
        <taxon>Ascomycota</taxon>
        <taxon>Saccharomycotina</taxon>
        <taxon>Pichiomycetes</taxon>
        <taxon>Debaryomycetaceae</taxon>
        <taxon>Candida/Lodderomyces clade</taxon>
        <taxon>Lodderomyces</taxon>
    </lineage>
</organism>
<dbReference type="PANTHER" id="PTHR45753">
    <property type="entry name" value="ORNITHINE CARBAMOYLTRANSFERASE, MITOCHONDRIAL"/>
    <property type="match status" value="1"/>
</dbReference>
<keyword evidence="4" id="KW-0055">Arginine biosynthesis</keyword>
<feature type="domain" description="Aspartate/ornithine carbamoyltransferase Asp/Orn-binding" evidence="10">
    <location>
        <begin position="188"/>
        <end position="342"/>
    </location>
</feature>
<dbReference type="InterPro" id="IPR006132">
    <property type="entry name" value="Asp/Orn_carbamoyltranf_P-bd"/>
</dbReference>
<dbReference type="FunFam" id="3.40.50.1370:FF:000017">
    <property type="entry name" value="Ornithine carbamoyltransferase"/>
    <property type="match status" value="1"/>
</dbReference>
<feature type="domain" description="Aspartate/ornithine carbamoyltransferase carbamoyl-P binding" evidence="11">
    <location>
        <begin position="36"/>
        <end position="182"/>
    </location>
</feature>
<keyword evidence="13" id="KW-1185">Reference proteome</keyword>
<dbReference type="GO" id="GO:0042450">
    <property type="term" value="P:L-arginine biosynthetic process via ornithine"/>
    <property type="evidence" value="ECO:0007669"/>
    <property type="project" value="EnsemblFungi"/>
</dbReference>
<dbReference type="Pfam" id="PF00185">
    <property type="entry name" value="OTCace"/>
    <property type="match status" value="1"/>
</dbReference>
<evidence type="ECO:0000256" key="7">
    <source>
        <dbReference type="ARBA" id="ARBA00033269"/>
    </source>
</evidence>
<reference evidence="12 13" key="1">
    <citation type="journal article" date="2009" name="Nature">
        <title>Evolution of pathogenicity and sexual reproduction in eight Candida genomes.</title>
        <authorList>
            <person name="Butler G."/>
            <person name="Rasmussen M.D."/>
            <person name="Lin M.F."/>
            <person name="Santos M.A."/>
            <person name="Sakthikumar S."/>
            <person name="Munro C.A."/>
            <person name="Rheinbay E."/>
            <person name="Grabherr M."/>
            <person name="Forche A."/>
            <person name="Reedy J.L."/>
            <person name="Agrafioti I."/>
            <person name="Arnaud M.B."/>
            <person name="Bates S."/>
            <person name="Brown A.J."/>
            <person name="Brunke S."/>
            <person name="Costanzo M.C."/>
            <person name="Fitzpatrick D.A."/>
            <person name="de Groot P.W."/>
            <person name="Harris D."/>
            <person name="Hoyer L.L."/>
            <person name="Hube B."/>
            <person name="Klis F.M."/>
            <person name="Kodira C."/>
            <person name="Lennard N."/>
            <person name="Logue M.E."/>
            <person name="Martin R."/>
            <person name="Neiman A.M."/>
            <person name="Nikolaou E."/>
            <person name="Quail M.A."/>
            <person name="Quinn J."/>
            <person name="Santos M.C."/>
            <person name="Schmitzberger F.F."/>
            <person name="Sherlock G."/>
            <person name="Shah P."/>
            <person name="Silverstein K.A."/>
            <person name="Skrzypek M.S."/>
            <person name="Soll D."/>
            <person name="Staggs R."/>
            <person name="Stansfield I."/>
            <person name="Stumpf M.P."/>
            <person name="Sudbery P.E."/>
            <person name="Srikantha T."/>
            <person name="Zeng Q."/>
            <person name="Berman J."/>
            <person name="Berriman M."/>
            <person name="Heitman J."/>
            <person name="Gow N.A."/>
            <person name="Lorenz M.C."/>
            <person name="Birren B.W."/>
            <person name="Kellis M."/>
            <person name="Cuomo C.A."/>
        </authorList>
    </citation>
    <scope>NUCLEOTIDE SEQUENCE [LARGE SCALE GENOMIC DNA]</scope>
    <source>
        <strain evidence="13">ATCC 11503 / BCRC 21390 / CBS 2605 / JCM 1781 / NBRC 1676 / NRRL YB-4239</strain>
    </source>
</reference>
<dbReference type="NCBIfam" id="TIGR00658">
    <property type="entry name" value="orni_carb_tr"/>
    <property type="match status" value="1"/>
</dbReference>
<dbReference type="Gene3D" id="3.40.50.1370">
    <property type="entry name" value="Aspartate/ornithine carbamoyltransferase"/>
    <property type="match status" value="2"/>
</dbReference>
<dbReference type="STRING" id="379508.A5E5F2"/>
<dbReference type="InterPro" id="IPR006130">
    <property type="entry name" value="Asp/Orn_carbamoylTrfase"/>
</dbReference>
<evidence type="ECO:0000256" key="9">
    <source>
        <dbReference type="SAM" id="MobiDB-lite"/>
    </source>
</evidence>
<evidence type="ECO:0000256" key="5">
    <source>
        <dbReference type="ARBA" id="ARBA00022605"/>
    </source>
</evidence>
<dbReference type="HOGENOM" id="CLU_043846_3_0_1"/>
<dbReference type="FunCoup" id="A5E5F2">
    <property type="interactions" value="623"/>
</dbReference>